<evidence type="ECO:0000259" key="4">
    <source>
        <dbReference type="PROSITE" id="PS50949"/>
    </source>
</evidence>
<name>H9UFJ1_SPIAZ</name>
<dbReference type="KEGG" id="sfc:Spiaf_0175"/>
<evidence type="ECO:0000256" key="1">
    <source>
        <dbReference type="ARBA" id="ARBA00023015"/>
    </source>
</evidence>
<reference evidence="6" key="1">
    <citation type="journal article" date="2013" name="Stand. Genomic Sci.">
        <title>Complete genome sequence of the halophilic bacterium Spirochaeta africana type strain (Z-7692(T)) from the alkaline Lake Magadi in the East African Rift.</title>
        <authorList>
            <person name="Liolos K."/>
            <person name="Abt B."/>
            <person name="Scheuner C."/>
            <person name="Teshima H."/>
            <person name="Held B."/>
            <person name="Lapidus A."/>
            <person name="Nolan M."/>
            <person name="Lucas S."/>
            <person name="Deshpande S."/>
            <person name="Cheng J.F."/>
            <person name="Tapia R."/>
            <person name="Goodwin L.A."/>
            <person name="Pitluck S."/>
            <person name="Pagani I."/>
            <person name="Ivanova N."/>
            <person name="Mavromatis K."/>
            <person name="Mikhailova N."/>
            <person name="Huntemann M."/>
            <person name="Pati A."/>
            <person name="Chen A."/>
            <person name="Palaniappan K."/>
            <person name="Land M."/>
            <person name="Rohde M."/>
            <person name="Tindall B.J."/>
            <person name="Detter J.C."/>
            <person name="Goker M."/>
            <person name="Bristow J."/>
            <person name="Eisen J.A."/>
            <person name="Markowitz V."/>
            <person name="Hugenholtz P."/>
            <person name="Woyke T."/>
            <person name="Klenk H.P."/>
            <person name="Kyrpides N.C."/>
        </authorList>
    </citation>
    <scope>NUCLEOTIDE SEQUENCE</scope>
    <source>
        <strain evidence="6">ATCC 700263 / DSM 8902 / Z-7692</strain>
    </source>
</reference>
<gene>
    <name evidence="5" type="ordered locus">Spiaf_0175</name>
</gene>
<keyword evidence="2" id="KW-0238">DNA-binding</keyword>
<dbReference type="PANTHER" id="PTHR38445:SF7">
    <property type="entry name" value="GNTR-FAMILY TRANSCRIPTIONAL REGULATOR"/>
    <property type="match status" value="1"/>
</dbReference>
<dbReference type="OrthoDB" id="362473at2"/>
<keyword evidence="6" id="KW-1185">Reference proteome</keyword>
<dbReference type="Proteomes" id="UP000007383">
    <property type="component" value="Chromosome"/>
</dbReference>
<dbReference type="SUPFAM" id="SSF46785">
    <property type="entry name" value="Winged helix' DNA-binding domain"/>
    <property type="match status" value="1"/>
</dbReference>
<dbReference type="PANTHER" id="PTHR38445">
    <property type="entry name" value="HTH-TYPE TRANSCRIPTIONAL REPRESSOR YTRA"/>
    <property type="match status" value="1"/>
</dbReference>
<organism evidence="5 6">
    <name type="scientific">Spirochaeta africana (strain ATCC 700263 / DSM 8902 / Z-7692)</name>
    <dbReference type="NCBI Taxonomy" id="889378"/>
    <lineage>
        <taxon>Bacteria</taxon>
        <taxon>Pseudomonadati</taxon>
        <taxon>Spirochaetota</taxon>
        <taxon>Spirochaetia</taxon>
        <taxon>Spirochaetales</taxon>
        <taxon>Spirochaetaceae</taxon>
        <taxon>Spirochaeta</taxon>
    </lineage>
</organism>
<proteinExistence type="predicted"/>
<keyword evidence="3" id="KW-0804">Transcription</keyword>
<dbReference type="PROSITE" id="PS50949">
    <property type="entry name" value="HTH_GNTR"/>
    <property type="match status" value="1"/>
</dbReference>
<feature type="domain" description="HTH gntR-type" evidence="4">
    <location>
        <begin position="15"/>
        <end position="83"/>
    </location>
</feature>
<sequence length="128" mass="13870">MGQAIPFSIDHNSGVPYYKQIILQIELAIADGRLTTGDQLPTVRSLAVELQVNPNTVAKAYSQLELRGIVNTQQGTGTFISDREVTLTDVERERVLADICQAALTQAGAYGFGADDLIEQLHELAARA</sequence>
<evidence type="ECO:0000313" key="6">
    <source>
        <dbReference type="Proteomes" id="UP000007383"/>
    </source>
</evidence>
<dbReference type="InterPro" id="IPR000524">
    <property type="entry name" value="Tscrpt_reg_HTH_GntR"/>
</dbReference>
<dbReference type="RefSeq" id="WP_014454282.1">
    <property type="nucleotide sequence ID" value="NC_017098.1"/>
</dbReference>
<keyword evidence="1" id="KW-0805">Transcription regulation</keyword>
<dbReference type="EMBL" id="CP003282">
    <property type="protein sequence ID" value="AFG36284.1"/>
    <property type="molecule type" value="Genomic_DNA"/>
</dbReference>
<protein>
    <submittedName>
        <fullName evidence="5">Putative transcriptional regulator</fullName>
    </submittedName>
</protein>
<dbReference type="eggNOG" id="COG1725">
    <property type="taxonomic scope" value="Bacteria"/>
</dbReference>
<dbReference type="Gene3D" id="1.10.10.10">
    <property type="entry name" value="Winged helix-like DNA-binding domain superfamily/Winged helix DNA-binding domain"/>
    <property type="match status" value="1"/>
</dbReference>
<dbReference type="STRING" id="889378.Spiaf_0175"/>
<dbReference type="InterPro" id="IPR036388">
    <property type="entry name" value="WH-like_DNA-bd_sf"/>
</dbReference>
<dbReference type="InterPro" id="IPR036390">
    <property type="entry name" value="WH_DNA-bd_sf"/>
</dbReference>
<dbReference type="PATRIC" id="fig|889378.3.peg.178"/>
<evidence type="ECO:0000313" key="5">
    <source>
        <dbReference type="EMBL" id="AFG36284.1"/>
    </source>
</evidence>
<evidence type="ECO:0000256" key="3">
    <source>
        <dbReference type="ARBA" id="ARBA00023163"/>
    </source>
</evidence>
<dbReference type="Pfam" id="PF00392">
    <property type="entry name" value="GntR"/>
    <property type="match status" value="1"/>
</dbReference>
<evidence type="ECO:0000256" key="2">
    <source>
        <dbReference type="ARBA" id="ARBA00023125"/>
    </source>
</evidence>
<dbReference type="SMART" id="SM00345">
    <property type="entry name" value="HTH_GNTR"/>
    <property type="match status" value="1"/>
</dbReference>
<dbReference type="HOGENOM" id="CLU_017584_10_0_12"/>
<dbReference type="AlphaFoldDB" id="H9UFJ1"/>
<dbReference type="CDD" id="cd07377">
    <property type="entry name" value="WHTH_GntR"/>
    <property type="match status" value="1"/>
</dbReference>
<accession>H9UFJ1</accession>
<dbReference type="GO" id="GO:0003677">
    <property type="term" value="F:DNA binding"/>
    <property type="evidence" value="ECO:0007669"/>
    <property type="project" value="UniProtKB-KW"/>
</dbReference>
<dbReference type="GO" id="GO:0003700">
    <property type="term" value="F:DNA-binding transcription factor activity"/>
    <property type="evidence" value="ECO:0007669"/>
    <property type="project" value="InterPro"/>
</dbReference>